<evidence type="ECO:0000313" key="2">
    <source>
        <dbReference type="Proteomes" id="UP000826271"/>
    </source>
</evidence>
<dbReference type="Pfam" id="PF02992">
    <property type="entry name" value="Transposase_21"/>
    <property type="match status" value="1"/>
</dbReference>
<reference evidence="1" key="1">
    <citation type="submission" date="2019-10" db="EMBL/GenBank/DDBJ databases">
        <authorList>
            <person name="Zhang R."/>
            <person name="Pan Y."/>
            <person name="Wang J."/>
            <person name="Ma R."/>
            <person name="Yu S."/>
        </authorList>
    </citation>
    <scope>NUCLEOTIDE SEQUENCE</scope>
    <source>
        <strain evidence="1">LA-IB0</strain>
        <tissue evidence="1">Leaf</tissue>
    </source>
</reference>
<organism evidence="1 2">
    <name type="scientific">Buddleja alternifolia</name>
    <dbReference type="NCBI Taxonomy" id="168488"/>
    <lineage>
        <taxon>Eukaryota</taxon>
        <taxon>Viridiplantae</taxon>
        <taxon>Streptophyta</taxon>
        <taxon>Embryophyta</taxon>
        <taxon>Tracheophyta</taxon>
        <taxon>Spermatophyta</taxon>
        <taxon>Magnoliopsida</taxon>
        <taxon>eudicotyledons</taxon>
        <taxon>Gunneridae</taxon>
        <taxon>Pentapetalae</taxon>
        <taxon>asterids</taxon>
        <taxon>lamiids</taxon>
        <taxon>Lamiales</taxon>
        <taxon>Scrophulariaceae</taxon>
        <taxon>Buddlejeae</taxon>
        <taxon>Buddleja</taxon>
    </lineage>
</organism>
<name>A0AAV6WS58_9LAMI</name>
<dbReference type="PANTHER" id="PTHR48451:SF1">
    <property type="entry name" value="DUF4218 DOMAIN-CONTAINING PROTEIN"/>
    <property type="match status" value="1"/>
</dbReference>
<protein>
    <submittedName>
        <fullName evidence="1">Uncharacterized protein</fullName>
    </submittedName>
</protein>
<evidence type="ECO:0000313" key="1">
    <source>
        <dbReference type="EMBL" id="KAG8371277.1"/>
    </source>
</evidence>
<dbReference type="Proteomes" id="UP000826271">
    <property type="component" value="Unassembled WGS sequence"/>
</dbReference>
<proteinExistence type="predicted"/>
<keyword evidence="2" id="KW-1185">Reference proteome</keyword>
<dbReference type="EMBL" id="WHWC01000013">
    <property type="protein sequence ID" value="KAG8371277.1"/>
    <property type="molecule type" value="Genomic_DNA"/>
</dbReference>
<dbReference type="PANTHER" id="PTHR48451">
    <property type="entry name" value="DUF4218 DOMAIN-CONTAINING PROTEIN"/>
    <property type="match status" value="1"/>
</dbReference>
<dbReference type="AlphaFoldDB" id="A0AAV6WS58"/>
<accession>A0AAV6WS58</accession>
<comment type="caution">
    <text evidence="1">The sequence shown here is derived from an EMBL/GenBank/DDBJ whole genome shotgun (WGS) entry which is preliminary data.</text>
</comment>
<sequence>MGHRRFLNDDHPYRKDVKSFDGNVECGKAPLPLTGDMLQHKTMAKNQNPRLGMKDVEHIHSETFAKWLKNYIEGMHIEGNEISEELRALAQGPNPVGKRYTGFIVNGF</sequence>
<dbReference type="InterPro" id="IPR004242">
    <property type="entry name" value="Transposase_21"/>
</dbReference>
<gene>
    <name evidence="1" type="ORF">BUALT_Bualt13G0070800</name>
</gene>